<dbReference type="Proteomes" id="UP000257109">
    <property type="component" value="Unassembled WGS sequence"/>
</dbReference>
<keyword evidence="2" id="KW-1185">Reference proteome</keyword>
<organism evidence="1 2">
    <name type="scientific">Mucuna pruriens</name>
    <name type="common">Velvet bean</name>
    <name type="synonym">Dolichos pruriens</name>
    <dbReference type="NCBI Taxonomy" id="157652"/>
    <lineage>
        <taxon>Eukaryota</taxon>
        <taxon>Viridiplantae</taxon>
        <taxon>Streptophyta</taxon>
        <taxon>Embryophyta</taxon>
        <taxon>Tracheophyta</taxon>
        <taxon>Spermatophyta</taxon>
        <taxon>Magnoliopsida</taxon>
        <taxon>eudicotyledons</taxon>
        <taxon>Gunneridae</taxon>
        <taxon>Pentapetalae</taxon>
        <taxon>rosids</taxon>
        <taxon>fabids</taxon>
        <taxon>Fabales</taxon>
        <taxon>Fabaceae</taxon>
        <taxon>Papilionoideae</taxon>
        <taxon>50 kb inversion clade</taxon>
        <taxon>NPAAA clade</taxon>
        <taxon>indigoferoid/millettioid clade</taxon>
        <taxon>Phaseoleae</taxon>
        <taxon>Mucuna</taxon>
    </lineage>
</organism>
<proteinExistence type="predicted"/>
<reference evidence="1" key="1">
    <citation type="submission" date="2018-05" db="EMBL/GenBank/DDBJ databases">
        <title>Draft genome of Mucuna pruriens seed.</title>
        <authorList>
            <person name="Nnadi N.E."/>
            <person name="Vos R."/>
            <person name="Hasami M.H."/>
            <person name="Devisetty U.K."/>
            <person name="Aguiy J.C."/>
        </authorList>
    </citation>
    <scope>NUCLEOTIDE SEQUENCE [LARGE SCALE GENOMIC DNA]</scope>
    <source>
        <strain evidence="1">JCA_2017</strain>
    </source>
</reference>
<gene>
    <name evidence="1" type="ORF">CR513_17238</name>
</gene>
<name>A0A371HA48_MUCPR</name>
<evidence type="ECO:0000313" key="1">
    <source>
        <dbReference type="EMBL" id="RDX99682.1"/>
    </source>
</evidence>
<dbReference type="PANTHER" id="PTHR35046">
    <property type="entry name" value="ZINC KNUCKLE (CCHC-TYPE) FAMILY PROTEIN"/>
    <property type="match status" value="1"/>
</dbReference>
<dbReference type="PANTHER" id="PTHR35046:SF26">
    <property type="entry name" value="RNA-DIRECTED DNA POLYMERASE"/>
    <property type="match status" value="1"/>
</dbReference>
<evidence type="ECO:0000313" key="2">
    <source>
        <dbReference type="Proteomes" id="UP000257109"/>
    </source>
</evidence>
<dbReference type="EMBL" id="QJKJ01003169">
    <property type="protein sequence ID" value="RDX99682.1"/>
    <property type="molecule type" value="Genomic_DNA"/>
</dbReference>
<dbReference type="OrthoDB" id="1747743at2759"/>
<accession>A0A371HA48</accession>
<dbReference type="AlphaFoldDB" id="A0A371HA48"/>
<feature type="non-terminal residue" evidence="1">
    <location>
        <position position="1"/>
    </location>
</feature>
<comment type="caution">
    <text evidence="1">The sequence shown here is derived from an EMBL/GenBank/DDBJ whole genome shotgun (WGS) entry which is preliminary data.</text>
</comment>
<protein>
    <submittedName>
        <fullName evidence="1">Uncharacterized protein</fullName>
    </submittedName>
</protein>
<sequence length="158" mass="17818">SEIETVHLCSICLHSVPAENNSASTETESRNDNSYFKVDLLMGNWCSIIIDKGHCVNVASDRLVRKLALPTLWLSEHGELVVNRQVKVAFTLGRYEEKMLSDGVLMQATHLLLGRPWQFDKKVIHDEVKQIHICTCGTKGVTPAFEELVKRNHISGYD</sequence>